<sequence>MRVFDPESSGSGRVGDTPRAYTVTCALFRIRSESGTISAVRTTSGGKDTIDDVTYFPVGAAEHALQRLAHATAMQDTTDYESLRSAMDAEYFWRGVAETFRIADEAFRIVSSATRDRQDISAHVMARAADWVGTIELATEGSRLYGALVAYTQGVSEGYSAVEAWARDGRA</sequence>
<dbReference type="AlphaFoldDB" id="A0A379M554"/>
<evidence type="ECO:0000313" key="2">
    <source>
        <dbReference type="Proteomes" id="UP000254569"/>
    </source>
</evidence>
<proteinExistence type="predicted"/>
<protein>
    <submittedName>
        <fullName evidence="1">Uncharacterized protein</fullName>
    </submittedName>
</protein>
<accession>A0A379M554</accession>
<keyword evidence="2" id="KW-1185">Reference proteome</keyword>
<organism evidence="1 2">
    <name type="scientific">Rhodococcus gordoniae</name>
    <dbReference type="NCBI Taxonomy" id="223392"/>
    <lineage>
        <taxon>Bacteria</taxon>
        <taxon>Bacillati</taxon>
        <taxon>Actinomycetota</taxon>
        <taxon>Actinomycetes</taxon>
        <taxon>Mycobacteriales</taxon>
        <taxon>Nocardiaceae</taxon>
        <taxon>Rhodococcus</taxon>
    </lineage>
</organism>
<reference evidence="1 2" key="1">
    <citation type="submission" date="2018-06" db="EMBL/GenBank/DDBJ databases">
        <authorList>
            <consortium name="Pathogen Informatics"/>
            <person name="Doyle S."/>
        </authorList>
    </citation>
    <scope>NUCLEOTIDE SEQUENCE [LARGE SCALE GENOMIC DNA]</scope>
    <source>
        <strain evidence="1 2">NCTC13296</strain>
    </source>
</reference>
<name>A0A379M554_9NOCA</name>
<gene>
    <name evidence="1" type="ORF">NCTC13296_03545</name>
</gene>
<dbReference type="Proteomes" id="UP000254569">
    <property type="component" value="Unassembled WGS sequence"/>
</dbReference>
<dbReference type="EMBL" id="UGVI01000001">
    <property type="protein sequence ID" value="SUE16658.1"/>
    <property type="molecule type" value="Genomic_DNA"/>
</dbReference>
<evidence type="ECO:0000313" key="1">
    <source>
        <dbReference type="EMBL" id="SUE16658.1"/>
    </source>
</evidence>